<sequence length="52" mass="6033">MIEKIGILVSERHFNKLLNGRRSISNHYYDATAQSVNLTLFYIPLSLTEVEH</sequence>
<evidence type="ECO:0000313" key="1">
    <source>
        <dbReference type="EMBL" id="MBM6618218.1"/>
    </source>
</evidence>
<comment type="caution">
    <text evidence="1">The sequence shown here is derived from an EMBL/GenBank/DDBJ whole genome shotgun (WGS) entry which is preliminary data.</text>
</comment>
<dbReference type="EMBL" id="JAFELM010000030">
    <property type="protein sequence ID" value="MBM6618218.1"/>
    <property type="molecule type" value="Genomic_DNA"/>
</dbReference>
<reference evidence="1 2" key="1">
    <citation type="submission" date="2021-02" db="EMBL/GenBank/DDBJ databases">
        <title>Bacillus sp. RD4P76, an endophyte from a halophyte.</title>
        <authorList>
            <person name="Sun J.-Q."/>
        </authorList>
    </citation>
    <scope>NUCLEOTIDE SEQUENCE [LARGE SCALE GENOMIC DNA]</scope>
    <source>
        <strain evidence="1 2">RD4P76</strain>
    </source>
</reference>
<dbReference type="Proteomes" id="UP001518925">
    <property type="component" value="Unassembled WGS sequence"/>
</dbReference>
<organism evidence="1 2">
    <name type="scientific">Bacillus suaedaesalsae</name>
    <dbReference type="NCBI Taxonomy" id="2810349"/>
    <lineage>
        <taxon>Bacteria</taxon>
        <taxon>Bacillati</taxon>
        <taxon>Bacillota</taxon>
        <taxon>Bacilli</taxon>
        <taxon>Bacillales</taxon>
        <taxon>Bacillaceae</taxon>
        <taxon>Bacillus</taxon>
    </lineage>
</organism>
<protein>
    <submittedName>
        <fullName evidence="1">Uncharacterized protein</fullName>
    </submittedName>
</protein>
<evidence type="ECO:0000313" key="2">
    <source>
        <dbReference type="Proteomes" id="UP001518925"/>
    </source>
</evidence>
<proteinExistence type="predicted"/>
<gene>
    <name evidence="1" type="ORF">JR050_11165</name>
</gene>
<keyword evidence="2" id="KW-1185">Reference proteome</keyword>
<accession>A0ABS2DIC3</accession>
<name>A0ABS2DIC3_9BACI</name>
<dbReference type="RefSeq" id="WP_204203573.1">
    <property type="nucleotide sequence ID" value="NZ_JAFELM010000030.1"/>
</dbReference>